<comment type="caution">
    <text evidence="11">The sequence shown here is derived from an EMBL/GenBank/DDBJ whole genome shotgun (WGS) entry which is preliminary data.</text>
</comment>
<evidence type="ECO:0000256" key="7">
    <source>
        <dbReference type="ARBA" id="ARBA00023239"/>
    </source>
</evidence>
<keyword evidence="7" id="KW-0456">Lyase</keyword>
<evidence type="ECO:0000256" key="8">
    <source>
        <dbReference type="ARBA" id="ARBA00029996"/>
    </source>
</evidence>
<comment type="pathway">
    <text evidence="3">Cofactor biosynthesis; adenosylcobalamin biosynthesis.</text>
</comment>
<dbReference type="EMBL" id="BSYI01000026">
    <property type="protein sequence ID" value="GMG83949.1"/>
    <property type="molecule type" value="Genomic_DNA"/>
</dbReference>
<dbReference type="InterPro" id="IPR005860">
    <property type="entry name" value="CobD"/>
</dbReference>
<evidence type="ECO:0000256" key="1">
    <source>
        <dbReference type="ARBA" id="ARBA00001933"/>
    </source>
</evidence>
<comment type="cofactor">
    <cofactor evidence="1">
        <name>pyridoxal 5'-phosphate</name>
        <dbReference type="ChEBI" id="CHEBI:597326"/>
    </cofactor>
</comment>
<keyword evidence="6" id="KW-0663">Pyridoxal phosphate</keyword>
<accession>A0ABQ6LNP2</accession>
<reference evidence="11 12" key="1">
    <citation type="submission" date="2023-04" db="EMBL/GenBank/DDBJ databases">
        <title>Marinoamorphus aggregata gen. nov., sp. Nov., isolate from tissue of brittle star Ophioplocus japonicus.</title>
        <authorList>
            <person name="Kawano K."/>
            <person name="Sawayama S."/>
            <person name="Nakagawa S."/>
        </authorList>
    </citation>
    <scope>NUCLEOTIDE SEQUENCE [LARGE SCALE GENOMIC DNA]</scope>
    <source>
        <strain evidence="11 12">NKW23</strain>
    </source>
</reference>
<dbReference type="InterPro" id="IPR004839">
    <property type="entry name" value="Aminotransferase_I/II_large"/>
</dbReference>
<dbReference type="InterPro" id="IPR015424">
    <property type="entry name" value="PyrdxlP-dep_Trfase"/>
</dbReference>
<comment type="catalytic activity">
    <reaction evidence="9">
        <text>O-phospho-L-threonine + H(+) = (R)-1-aminopropan-2-yl phosphate + CO2</text>
        <dbReference type="Rhea" id="RHEA:11492"/>
        <dbReference type="ChEBI" id="CHEBI:15378"/>
        <dbReference type="ChEBI" id="CHEBI:16526"/>
        <dbReference type="ChEBI" id="CHEBI:58563"/>
        <dbReference type="ChEBI" id="CHEBI:58675"/>
        <dbReference type="EC" id="4.1.1.81"/>
    </reaction>
</comment>
<proteinExistence type="predicted"/>
<dbReference type="EC" id="4.1.1.81" evidence="4"/>
<evidence type="ECO:0000256" key="3">
    <source>
        <dbReference type="ARBA" id="ARBA00004953"/>
    </source>
</evidence>
<protein>
    <recommendedName>
        <fullName evidence="4">threonine-phosphate decarboxylase</fullName>
        <ecNumber evidence="4">4.1.1.81</ecNumber>
    </recommendedName>
    <alternativeName>
        <fullName evidence="8">L-threonine-O-3-phosphate decarboxylase</fullName>
    </alternativeName>
</protein>
<name>A0ABQ6LNP2_9RHOB</name>
<dbReference type="Gene3D" id="3.90.1150.10">
    <property type="entry name" value="Aspartate Aminotransferase, domain 1"/>
    <property type="match status" value="1"/>
</dbReference>
<evidence type="ECO:0000313" key="12">
    <source>
        <dbReference type="Proteomes" id="UP001239909"/>
    </source>
</evidence>
<dbReference type="InterPro" id="IPR015421">
    <property type="entry name" value="PyrdxlP-dep_Trfase_major"/>
</dbReference>
<feature type="domain" description="Aminotransferase class I/classII large" evidence="10">
    <location>
        <begin position="21"/>
        <end position="327"/>
    </location>
</feature>
<dbReference type="InterPro" id="IPR015422">
    <property type="entry name" value="PyrdxlP-dep_Trfase_small"/>
</dbReference>
<keyword evidence="5" id="KW-0169">Cobalamin biosynthesis</keyword>
<dbReference type="SUPFAM" id="SSF53383">
    <property type="entry name" value="PLP-dependent transferases"/>
    <property type="match status" value="1"/>
</dbReference>
<dbReference type="Pfam" id="PF00155">
    <property type="entry name" value="Aminotran_1_2"/>
    <property type="match status" value="1"/>
</dbReference>
<dbReference type="Gene3D" id="3.40.640.10">
    <property type="entry name" value="Type I PLP-dependent aspartate aminotransferase-like (Major domain)"/>
    <property type="match status" value="1"/>
</dbReference>
<sequence>MREHGGDIGAARAVHGGAAADWIDLSTGINRCPWPAAAALAALPEAAWRDLPGRAASEACAAAAARAYGIAEGAACLPLAGAQAAIQLLPRLGAPGTARILGPTYNEHRAAFAEAGWAAAEVPALADLAGAAAAVVVNPNNPDGRAHAPETLRALAGTVGLLVVDESFADVAPGLSLLPGGVPRNAVVLRSLGKFHGLAGLRLGFAVAAPETAARLAALAGPWAVSGPALAVGAAALSDHGWAAATRARLAREAVRLDAMLAAAGLRPLGGTALFRLCASGRRQAAEVAGALAAAHVWTRRFADAPDWLRLGLPGDAAEWARLAAALKVADPGAGG</sequence>
<evidence type="ECO:0000256" key="4">
    <source>
        <dbReference type="ARBA" id="ARBA00012285"/>
    </source>
</evidence>
<evidence type="ECO:0000256" key="2">
    <source>
        <dbReference type="ARBA" id="ARBA00003444"/>
    </source>
</evidence>
<comment type="function">
    <text evidence="2">Decarboxylates L-threonine-O-3-phosphate to yield (R)-1-amino-2-propanol O-2-phosphate, the precursor for the linkage between the nucleotide loop and the corrin ring in cobalamin.</text>
</comment>
<dbReference type="PANTHER" id="PTHR42885">
    <property type="entry name" value="HISTIDINOL-PHOSPHATE AMINOTRANSFERASE-RELATED"/>
    <property type="match status" value="1"/>
</dbReference>
<dbReference type="InterPro" id="IPR004838">
    <property type="entry name" value="NHTrfase_class1_PyrdxlP-BS"/>
</dbReference>
<dbReference type="Proteomes" id="UP001239909">
    <property type="component" value="Unassembled WGS sequence"/>
</dbReference>
<evidence type="ECO:0000313" key="11">
    <source>
        <dbReference type="EMBL" id="GMG83949.1"/>
    </source>
</evidence>
<evidence type="ECO:0000259" key="10">
    <source>
        <dbReference type="Pfam" id="PF00155"/>
    </source>
</evidence>
<dbReference type="RefSeq" id="WP_285672812.1">
    <property type="nucleotide sequence ID" value="NZ_BSYI01000026.1"/>
</dbReference>
<dbReference type="PANTHER" id="PTHR42885:SF1">
    <property type="entry name" value="THREONINE-PHOSPHATE DECARBOXYLASE"/>
    <property type="match status" value="1"/>
</dbReference>
<evidence type="ECO:0000256" key="6">
    <source>
        <dbReference type="ARBA" id="ARBA00022898"/>
    </source>
</evidence>
<organism evidence="11 12">
    <name type="scientific">Paralimibaculum aggregatum</name>
    <dbReference type="NCBI Taxonomy" id="3036245"/>
    <lineage>
        <taxon>Bacteria</taxon>
        <taxon>Pseudomonadati</taxon>
        <taxon>Pseudomonadota</taxon>
        <taxon>Alphaproteobacteria</taxon>
        <taxon>Rhodobacterales</taxon>
        <taxon>Paracoccaceae</taxon>
        <taxon>Paralimibaculum</taxon>
    </lineage>
</organism>
<dbReference type="PROSITE" id="PS00105">
    <property type="entry name" value="AA_TRANSFER_CLASS_1"/>
    <property type="match status" value="1"/>
</dbReference>
<gene>
    <name evidence="11" type="primary">cobD</name>
    <name evidence="11" type="ORF">LNKW23_31630</name>
</gene>
<evidence type="ECO:0000256" key="9">
    <source>
        <dbReference type="ARBA" id="ARBA00048531"/>
    </source>
</evidence>
<evidence type="ECO:0000256" key="5">
    <source>
        <dbReference type="ARBA" id="ARBA00022573"/>
    </source>
</evidence>
<dbReference type="NCBIfam" id="TIGR01140">
    <property type="entry name" value="L_thr_O3P_dcar"/>
    <property type="match status" value="1"/>
</dbReference>
<keyword evidence="12" id="KW-1185">Reference proteome</keyword>